<dbReference type="Pfam" id="PF20926">
    <property type="entry name" value="Htt_N-HEAT_1"/>
    <property type="match status" value="1"/>
</dbReference>
<reference evidence="7" key="1">
    <citation type="submission" date="2016-04" db="UniProtKB">
        <authorList>
            <consortium name="WormBaseParasite"/>
        </authorList>
    </citation>
    <scope>IDENTIFICATION</scope>
</reference>
<evidence type="ECO:0000256" key="4">
    <source>
        <dbReference type="ARBA" id="ARBA00023242"/>
    </source>
</evidence>
<keyword evidence="4" id="KW-0539">Nucleus</keyword>
<evidence type="ECO:0000256" key="3">
    <source>
        <dbReference type="ARBA" id="ARBA00022490"/>
    </source>
</evidence>
<accession>A0A158R5J8</accession>
<evidence type="ECO:0000313" key="7">
    <source>
        <dbReference type="WBParaSite" id="SMUV_0000708301-mRNA-1"/>
    </source>
</evidence>
<dbReference type="GO" id="GO:0005737">
    <property type="term" value="C:cytoplasm"/>
    <property type="evidence" value="ECO:0007669"/>
    <property type="project" value="UniProtKB-SubCell"/>
</dbReference>
<sequence length="2566" mass="290137">MERLTSALNVLQRSKKSYETAPLDKKNLNWEKEKNAFVNVKEVLVQKGVQKDPRFSEHFSRAVDLLFYFINHRNPDVRLIAEQSLSCIFRHMVAESNSSRVVVFLLMELKRNGGARSLIVAFNLLAEVIDSVKPNKTGVIGAHIVGALCAIARRPEDSVQNCLEKILPKIFFVFSRQFTAHRSEDSSSLYEIALENLELTGSTSRAASVLIHQLSLYFPDILDKSFKQLGNYLFRKEKKNLVVGALNTLKLIWPSVMFQKDNFSCFQFQKIIYDTLVCLFSCHNEVVVASLEFLEAILSTSLLFIESLPFSSADGPSNIENSQDNNSPIKKSSVQEELSEQSVDTTGNSSCCPSVCKTNLSVESDEKQSHLFDYSDDGSSEIKEDNALLSSDEEEILDPLRHDSLSFNQDKSSDSFALYTAVLITRRFLLSDHCLRQIPDSDVRVSHKILAMNCLSHLANCLPNFFNISLQKPERLGTPLLKDIQLFINHEDDLLKAATVATIINATRAALWSSQTTFIDTATFVRKCICEVMRIRRAHCSRSLFFCAKSAGDVVSKLQLTDELFRFACESAKDNYFLLRVSVAEYLSSIQWKKSGSCFQFLPDIVFETYMKLLADGDSKVSKAAALNLPLLVANANYAECVTSDGISLPKSFLCSSFDFNALTVAMGSEYNFFELPNNTYSINLSIVLYKMFAYIETGADELMQAGIISALASLVVDYPPSVYPTSWGIVGYNDQSRIGLLTALLSQCCVVPLSLTTIGNIFQIVSFLVAGICKEQAIKIDSRDDGCAKTAIAKFFDSKLIELLLLSPLRVLNLYYTIVTEHEQDITTPKSAILSPNISPVRKVLHPAPSAFATEHRIQSITNLVGSGVKPIKTTSFLHSPALSNVADSLRGMYSNYMEGLSPDIRSKFSELLVSALSNLSCILEMVAFSHISPLLKEVLLYCRVMMDLAATETVKLVIQLLKVLFGTNGCHLNINEVKKMIPIRKALSEDCFESLVLQHINNYAEFVVDSGSKESAGWIRRDIISKSQLTPEETVEATIGFFENFVSKAIRLFYVSNSYNFQTSTLHLLCELIAGGIKFSMLDPKMQLFNFLCTYINEFGSRNWFNSKTINTEEVVLVRAVFHFFALMSKMEGDSKTMLEPKKTVTFCEVMVNAAIAKPQLARCALNSLQVILLELVAVRKRFEQSIEKILFAAEPLGKVCPTEYIELWSLYLHSVGCYGDEQRKSKVSLLFFDVFQNLKDRWDFNTAFSSMIALRLCSSATFRPIDTFLKNLVQILQSKKYGSFERLMYCSPYLFILFCVMDDNCILSRFEMATDMTFEEFSKLLNTLLMDCVSDLKNLSFPMALCHGAEYCRLLIWLFQILSYAVRSGGLKSITSTLDVRADCIIRFDEVFDCYPQLLVPFLSFYCSLQQFDFHLFSHGLIKKFSLLCKLKDSKSSCVQAIVELKQLLKCCSSKEFKALISALKPIVSTKFCMEERSSFCNGCMDLLKESTSVTSAFDVLDLMTLNELYECDELKSLTVLRMESYAFDFFLRKITPVNDFKNAIISDSNISELSDMRSSEDVEAKNKSLSYLSILEPKTFHRDALSSLIVSLLKEPGKIISAQCVSGNFSLFDAKCGEEVLRCAYNCDRFDVINACMEEITLISTAAFNCGDMYSEYSVLSVQKAEAVCKICVDLAFEPALNLPLQLCAQSKFLKDSYKSFLKPASEWANDEERFNWWFDKYIETISVDEQEVFFMDPIVFNAITFSISQPSFINAIEGSELKAMIEKQLILGKCLAKILKVYMGSSEMKKVSDVNGKQQLNWDIVTHDRSGRKNTDLDFFSESIQTAFELAMTIQDAFRKRNVNGYLKAALEKLAKAITRLPLFNDVACIPRMALFCKWRVELEIRNNAVAVSTVNIHHLCNVDVLRDFIWRLCWAGWSRNINFNNFSMSLFGVLSSTPTGSELISANMNITEQLMASTAAVEGLTNMLLQTTLFPERGNPIFGTFLTKPREMSTDFILTQFGQRLCMLKVRLSDSPEISETFQKNIEFTEKTNRYNPGQLSVHAMWNMSGVLDLERNLFGSNVLSSPKKISNSDSIYLLQSGHDSTNESCLRMLFDIYSHWFRMGVDAVPLPLLSAVIRSMLLLSDLFVELDQFEFVFTHMKSLFNVRSHVESADLGNIICCLLKCIAVLGLEGISLLKADALKLILNCVECGLSSASSDLRVRTLQGLLYILQSLSHEDLRAVLLYVQSFLLNELSVRSPGMDPVNMDIEFESCEYETYLWSTALFLCENFLYSSEDFKATLLDFLHKTFISPLSPNWLMNLLTCGAERLVVSSRAYINHFNRMAIQAMKNYFIIPKKFVFALRISMACLYHGMHEARMHRVGLEPYDSELYLMEQFPAIFKILAEGNENDATLLMRVLPHLLIDSLNQSEIINNVLKELIHRYPHQCHPRPKAIFVVVHHWFGVLRSRETEAVVIEWTLNGLDSFRYISNAALYRFYVNAFICSSSANPYVASLFHVVVNRSASAQWLDDLWFPFIIRSLLSRLSEGTAKELKKKMETYILNGVEHKDPSRVRCFPVL</sequence>
<dbReference type="InterPro" id="IPR024613">
    <property type="entry name" value="Huntingtin_N_HEAT_rpt-2"/>
</dbReference>
<dbReference type="SUPFAM" id="SSF48371">
    <property type="entry name" value="ARM repeat"/>
    <property type="match status" value="2"/>
</dbReference>
<feature type="compositionally biased region" description="Polar residues" evidence="5">
    <location>
        <begin position="316"/>
        <end position="330"/>
    </location>
</feature>
<name>A0A158R5J8_9BILA</name>
<evidence type="ECO:0000313" key="6">
    <source>
        <dbReference type="Proteomes" id="UP000046393"/>
    </source>
</evidence>
<evidence type="ECO:0000256" key="1">
    <source>
        <dbReference type="ARBA" id="ARBA00004123"/>
    </source>
</evidence>
<dbReference type="InterPro" id="IPR016024">
    <property type="entry name" value="ARM-type_fold"/>
</dbReference>
<dbReference type="STRING" id="451379.A0A158R5J8"/>
<evidence type="ECO:0000256" key="5">
    <source>
        <dbReference type="SAM" id="MobiDB-lite"/>
    </source>
</evidence>
<dbReference type="InterPro" id="IPR048411">
    <property type="entry name" value="Htt_N_HEAT_rpt-1"/>
</dbReference>
<protein>
    <submittedName>
        <fullName evidence="7">Huntingtin</fullName>
    </submittedName>
</protein>
<dbReference type="PANTHER" id="PTHR10170:SF10">
    <property type="entry name" value="HUNTINGTIN"/>
    <property type="match status" value="1"/>
</dbReference>
<dbReference type="Pfam" id="PF20927">
    <property type="entry name" value="Htt_C-HEAT"/>
    <property type="match status" value="2"/>
</dbReference>
<dbReference type="InterPro" id="IPR028426">
    <property type="entry name" value="Huntingtin_fam"/>
</dbReference>
<dbReference type="WBParaSite" id="SMUV_0000708301-mRNA-1">
    <property type="protein sequence ID" value="SMUV_0000708301-mRNA-1"/>
    <property type="gene ID" value="SMUV_0000708301"/>
</dbReference>
<evidence type="ECO:0000256" key="2">
    <source>
        <dbReference type="ARBA" id="ARBA00004496"/>
    </source>
</evidence>
<feature type="region of interest" description="Disordered" evidence="5">
    <location>
        <begin position="316"/>
        <end position="350"/>
    </location>
</feature>
<dbReference type="Proteomes" id="UP000046393">
    <property type="component" value="Unplaced"/>
</dbReference>
<dbReference type="GO" id="GO:0005634">
    <property type="term" value="C:nucleus"/>
    <property type="evidence" value="ECO:0007669"/>
    <property type="project" value="UniProtKB-SubCell"/>
</dbReference>
<proteinExistence type="predicted"/>
<keyword evidence="6" id="KW-1185">Reference proteome</keyword>
<dbReference type="Pfam" id="PF12372">
    <property type="entry name" value="Htt_N-HEAT"/>
    <property type="match status" value="1"/>
</dbReference>
<comment type="subcellular location">
    <subcellularLocation>
        <location evidence="2">Cytoplasm</location>
    </subcellularLocation>
    <subcellularLocation>
        <location evidence="1">Nucleus</location>
    </subcellularLocation>
</comment>
<keyword evidence="3" id="KW-0963">Cytoplasm</keyword>
<organism evidence="6 7">
    <name type="scientific">Syphacia muris</name>
    <dbReference type="NCBI Taxonomy" id="451379"/>
    <lineage>
        <taxon>Eukaryota</taxon>
        <taxon>Metazoa</taxon>
        <taxon>Ecdysozoa</taxon>
        <taxon>Nematoda</taxon>
        <taxon>Chromadorea</taxon>
        <taxon>Rhabditida</taxon>
        <taxon>Spirurina</taxon>
        <taxon>Oxyuridomorpha</taxon>
        <taxon>Oxyuroidea</taxon>
        <taxon>Oxyuridae</taxon>
        <taxon>Syphacia</taxon>
    </lineage>
</organism>
<dbReference type="InterPro" id="IPR048413">
    <property type="entry name" value="Htt_C-HEAT_rpt"/>
</dbReference>
<dbReference type="PANTHER" id="PTHR10170">
    <property type="entry name" value="HUNTINGTON DISEASE PROTEIN"/>
    <property type="match status" value="1"/>
</dbReference>